<keyword evidence="12" id="KW-0472">Membrane</keyword>
<evidence type="ECO:0000256" key="7">
    <source>
        <dbReference type="ARBA" id="ARBA00022723"/>
    </source>
</evidence>
<comment type="subcellular location">
    <subcellularLocation>
        <location evidence="2">Membrane</location>
    </subcellularLocation>
</comment>
<dbReference type="Proteomes" id="UP001465976">
    <property type="component" value="Unassembled WGS sequence"/>
</dbReference>
<dbReference type="PANTHER" id="PTHR24305:SF166">
    <property type="entry name" value="CYTOCHROME P450 12A4, MITOCHONDRIAL-RELATED"/>
    <property type="match status" value="1"/>
</dbReference>
<evidence type="ECO:0000256" key="11">
    <source>
        <dbReference type="ARBA" id="ARBA00023033"/>
    </source>
</evidence>
<name>A0ABR3EM31_9AGAR</name>
<keyword evidence="7" id="KW-0479">Metal-binding</keyword>
<proteinExistence type="inferred from homology"/>
<evidence type="ECO:0000256" key="8">
    <source>
        <dbReference type="ARBA" id="ARBA00022989"/>
    </source>
</evidence>
<evidence type="ECO:0000256" key="2">
    <source>
        <dbReference type="ARBA" id="ARBA00004370"/>
    </source>
</evidence>
<dbReference type="InterPro" id="IPR050121">
    <property type="entry name" value="Cytochrome_P450_monoxygenase"/>
</dbReference>
<evidence type="ECO:0000256" key="4">
    <source>
        <dbReference type="ARBA" id="ARBA00010617"/>
    </source>
</evidence>
<keyword evidence="10" id="KW-0408">Iron</keyword>
<evidence type="ECO:0008006" key="15">
    <source>
        <dbReference type="Google" id="ProtNLM"/>
    </source>
</evidence>
<dbReference type="InterPro" id="IPR036396">
    <property type="entry name" value="Cyt_P450_sf"/>
</dbReference>
<keyword evidence="5" id="KW-0349">Heme</keyword>
<dbReference type="PANTHER" id="PTHR24305">
    <property type="entry name" value="CYTOCHROME P450"/>
    <property type="match status" value="1"/>
</dbReference>
<dbReference type="InterPro" id="IPR002401">
    <property type="entry name" value="Cyt_P450_E_grp-I"/>
</dbReference>
<comment type="caution">
    <text evidence="13">The sequence shown here is derived from an EMBL/GenBank/DDBJ whole genome shotgun (WGS) entry which is preliminary data.</text>
</comment>
<evidence type="ECO:0000256" key="9">
    <source>
        <dbReference type="ARBA" id="ARBA00023002"/>
    </source>
</evidence>
<dbReference type="Gene3D" id="1.10.630.10">
    <property type="entry name" value="Cytochrome P450"/>
    <property type="match status" value="1"/>
</dbReference>
<comment type="pathway">
    <text evidence="3">Secondary metabolite biosynthesis; terpenoid biosynthesis.</text>
</comment>
<sequence length="454" mass="51414">MIPLTDKFYALYAALGCGLVALVVNQFRPPANLRHLPRVPILPLLLSYAKGEVEDVRIKKLIVPFANERNEGVVVVYALGRWIVHVLEDKPVDLFLKIAKDLSADIDTWPKEEPPDDSLLWRFVGRTNVILSNGSNWKRHSKVVRSALGRTIPIGGFVNLAHKLFKRMGSGGRYKWDDLAMRFTLDAVGTTTFGHDFKAIANANSPFVNDYNSVMDSIASVPYIVFPFLERWVPRPKVIKKIDSLVAMFGRILEEKKHDKGDDMLTFMLEDPEMSDTEFRDNMVVFFIAGHDTTAGAMSSLVYYLAKKPQLQEKCRQEVLAAIGKNEPTMDNMKDMPLVQACIREALRINTPITYMVPRASKYESTLVSSTGKRYYLPANTSVILNICAIHYNNEYWPAPHEFLPERFMSKDSKEEARLDASLWMYGFNSLSTDETLTKSTQAVRTRTTSMPGT</sequence>
<dbReference type="InterPro" id="IPR001128">
    <property type="entry name" value="Cyt_P450"/>
</dbReference>
<evidence type="ECO:0000256" key="5">
    <source>
        <dbReference type="ARBA" id="ARBA00022617"/>
    </source>
</evidence>
<reference evidence="13 14" key="1">
    <citation type="submission" date="2024-02" db="EMBL/GenBank/DDBJ databases">
        <title>A draft genome for the cacao thread blight pathogen Marasmius crinis-equi.</title>
        <authorList>
            <person name="Cohen S.P."/>
            <person name="Baruah I.K."/>
            <person name="Amoako-Attah I."/>
            <person name="Bukari Y."/>
            <person name="Meinhardt L.W."/>
            <person name="Bailey B.A."/>
        </authorList>
    </citation>
    <scope>NUCLEOTIDE SEQUENCE [LARGE SCALE GENOMIC DNA]</scope>
    <source>
        <strain evidence="13 14">GH-76</strain>
    </source>
</reference>
<dbReference type="EMBL" id="JBAHYK010003089">
    <property type="protein sequence ID" value="KAL0563949.1"/>
    <property type="molecule type" value="Genomic_DNA"/>
</dbReference>
<evidence type="ECO:0000256" key="3">
    <source>
        <dbReference type="ARBA" id="ARBA00004721"/>
    </source>
</evidence>
<evidence type="ECO:0000313" key="13">
    <source>
        <dbReference type="EMBL" id="KAL0563949.1"/>
    </source>
</evidence>
<dbReference type="PRINTS" id="PR00463">
    <property type="entry name" value="EP450I"/>
</dbReference>
<protein>
    <recommendedName>
        <fullName evidence="15">Cytochrome P450</fullName>
    </recommendedName>
</protein>
<keyword evidence="6" id="KW-0812">Transmembrane</keyword>
<evidence type="ECO:0000256" key="10">
    <source>
        <dbReference type="ARBA" id="ARBA00023004"/>
    </source>
</evidence>
<keyword evidence="11" id="KW-0503">Monooxygenase</keyword>
<evidence type="ECO:0000313" key="14">
    <source>
        <dbReference type="Proteomes" id="UP001465976"/>
    </source>
</evidence>
<keyword evidence="8" id="KW-1133">Transmembrane helix</keyword>
<organism evidence="13 14">
    <name type="scientific">Marasmius crinis-equi</name>
    <dbReference type="NCBI Taxonomy" id="585013"/>
    <lineage>
        <taxon>Eukaryota</taxon>
        <taxon>Fungi</taxon>
        <taxon>Dikarya</taxon>
        <taxon>Basidiomycota</taxon>
        <taxon>Agaricomycotina</taxon>
        <taxon>Agaricomycetes</taxon>
        <taxon>Agaricomycetidae</taxon>
        <taxon>Agaricales</taxon>
        <taxon>Marasmiineae</taxon>
        <taxon>Marasmiaceae</taxon>
        <taxon>Marasmius</taxon>
    </lineage>
</organism>
<comment type="cofactor">
    <cofactor evidence="1">
        <name>heme</name>
        <dbReference type="ChEBI" id="CHEBI:30413"/>
    </cofactor>
</comment>
<evidence type="ECO:0000256" key="12">
    <source>
        <dbReference type="ARBA" id="ARBA00023136"/>
    </source>
</evidence>
<dbReference type="SUPFAM" id="SSF48264">
    <property type="entry name" value="Cytochrome P450"/>
    <property type="match status" value="1"/>
</dbReference>
<keyword evidence="14" id="KW-1185">Reference proteome</keyword>
<comment type="similarity">
    <text evidence="4">Belongs to the cytochrome P450 family.</text>
</comment>
<evidence type="ECO:0000256" key="6">
    <source>
        <dbReference type="ARBA" id="ARBA00022692"/>
    </source>
</evidence>
<accession>A0ABR3EM31</accession>
<gene>
    <name evidence="13" type="ORF">V5O48_018107</name>
</gene>
<dbReference type="Pfam" id="PF00067">
    <property type="entry name" value="p450"/>
    <property type="match status" value="1"/>
</dbReference>
<keyword evidence="9" id="KW-0560">Oxidoreductase</keyword>
<evidence type="ECO:0000256" key="1">
    <source>
        <dbReference type="ARBA" id="ARBA00001971"/>
    </source>
</evidence>